<dbReference type="Proteomes" id="UP000238049">
    <property type="component" value="Unassembled WGS sequence"/>
</dbReference>
<gene>
    <name evidence="1" type="ORF">XarbCFBP7409_10695</name>
</gene>
<proteinExistence type="predicted"/>
<accession>A0A2S7A1P3</accession>
<organism evidence="1 2">
    <name type="scientific">Xanthomonas arboricola pv. guizotiae</name>
    <dbReference type="NCBI Taxonomy" id="487867"/>
    <lineage>
        <taxon>Bacteria</taxon>
        <taxon>Pseudomonadati</taxon>
        <taxon>Pseudomonadota</taxon>
        <taxon>Gammaproteobacteria</taxon>
        <taxon>Lysobacterales</taxon>
        <taxon>Lysobacteraceae</taxon>
        <taxon>Xanthomonas</taxon>
    </lineage>
</organism>
<dbReference type="EMBL" id="MDSL01000019">
    <property type="protein sequence ID" value="PPT99656.1"/>
    <property type="molecule type" value="Genomic_DNA"/>
</dbReference>
<dbReference type="AlphaFoldDB" id="A0A2S7A1P3"/>
<protein>
    <submittedName>
        <fullName evidence="1">Uncharacterized protein</fullName>
    </submittedName>
</protein>
<reference evidence="1 2" key="1">
    <citation type="submission" date="2016-08" db="EMBL/GenBank/DDBJ databases">
        <title>Evolution of the type three secretion system and type three effector repertoires in Xanthomonas.</title>
        <authorList>
            <person name="Merda D."/>
            <person name="Briand M."/>
            <person name="Bosis E."/>
            <person name="Rousseau C."/>
            <person name="Portier P."/>
            <person name="Jacques M.-A."/>
            <person name="Fischer-Le Saux M."/>
        </authorList>
    </citation>
    <scope>NUCLEOTIDE SEQUENCE [LARGE SCALE GENOMIC DNA]</scope>
    <source>
        <strain evidence="1 2">CFBP 7409</strain>
    </source>
</reference>
<comment type="caution">
    <text evidence="1">The sequence shown here is derived from an EMBL/GenBank/DDBJ whole genome shotgun (WGS) entry which is preliminary data.</text>
</comment>
<sequence length="66" mass="7227">MRRSTAKTPVIPLHAPAMAMPGEQSHHQHLLVFCCTASWLRACIGAHLHDSHERCMPACAPTVSLL</sequence>
<evidence type="ECO:0000313" key="1">
    <source>
        <dbReference type="EMBL" id="PPT99656.1"/>
    </source>
</evidence>
<name>A0A2S7A1P3_9XANT</name>
<evidence type="ECO:0000313" key="2">
    <source>
        <dbReference type="Proteomes" id="UP000238049"/>
    </source>
</evidence>